<protein>
    <submittedName>
        <fullName evidence="1">Uncharacterized protein</fullName>
    </submittedName>
</protein>
<dbReference type="Proteomes" id="UP000257109">
    <property type="component" value="Unassembled WGS sequence"/>
</dbReference>
<comment type="caution">
    <text evidence="1">The sequence shown here is derived from an EMBL/GenBank/DDBJ whole genome shotgun (WGS) entry which is preliminary data.</text>
</comment>
<reference evidence="1" key="1">
    <citation type="submission" date="2018-05" db="EMBL/GenBank/DDBJ databases">
        <title>Draft genome of Mucuna pruriens seed.</title>
        <authorList>
            <person name="Nnadi N.E."/>
            <person name="Vos R."/>
            <person name="Hasami M.H."/>
            <person name="Devisetty U.K."/>
            <person name="Aguiy J.C."/>
        </authorList>
    </citation>
    <scope>NUCLEOTIDE SEQUENCE [LARGE SCALE GENOMIC DNA]</scope>
    <source>
        <strain evidence="1">JCA_2017</strain>
    </source>
</reference>
<organism evidence="1 2">
    <name type="scientific">Mucuna pruriens</name>
    <name type="common">Velvet bean</name>
    <name type="synonym">Dolichos pruriens</name>
    <dbReference type="NCBI Taxonomy" id="157652"/>
    <lineage>
        <taxon>Eukaryota</taxon>
        <taxon>Viridiplantae</taxon>
        <taxon>Streptophyta</taxon>
        <taxon>Embryophyta</taxon>
        <taxon>Tracheophyta</taxon>
        <taxon>Spermatophyta</taxon>
        <taxon>Magnoliopsida</taxon>
        <taxon>eudicotyledons</taxon>
        <taxon>Gunneridae</taxon>
        <taxon>Pentapetalae</taxon>
        <taxon>rosids</taxon>
        <taxon>fabids</taxon>
        <taxon>Fabales</taxon>
        <taxon>Fabaceae</taxon>
        <taxon>Papilionoideae</taxon>
        <taxon>50 kb inversion clade</taxon>
        <taxon>NPAAA clade</taxon>
        <taxon>indigoferoid/millettioid clade</taxon>
        <taxon>Phaseoleae</taxon>
        <taxon>Mucuna</taxon>
    </lineage>
</organism>
<accession>A0A371ETQ8</accession>
<dbReference type="EMBL" id="QJKJ01012132">
    <property type="protein sequence ID" value="RDX69384.1"/>
    <property type="molecule type" value="Genomic_DNA"/>
</dbReference>
<feature type="non-terminal residue" evidence="1">
    <location>
        <position position="1"/>
    </location>
</feature>
<proteinExistence type="predicted"/>
<evidence type="ECO:0000313" key="1">
    <source>
        <dbReference type="EMBL" id="RDX69384.1"/>
    </source>
</evidence>
<name>A0A371ETQ8_MUCPR</name>
<evidence type="ECO:0000313" key="2">
    <source>
        <dbReference type="Proteomes" id="UP000257109"/>
    </source>
</evidence>
<sequence>MCHGKVKSRLKHRNYNQEIELQTSYVIENQIEYKGENLEFLENPPSTTTTNGRTAVMHQWWPDVEVSVQQNASAIPSDHLLRLPASQILVLYLLDRERYRIEASCTPNHICILSYPNYRFLDLSKSYLHYKFLDLSKSYLHLNKSYLHLNKSYLHLAGVILGKIFVTDVGLTGSAGLAGMFSAWAEMTWAEMTWAEMTWAYKISIQALNLRSNFVQEGEDDMNMEGQGHDHHGGLNSMDTTVLKGPMTKGKLRKLQEEVNKEMDLLKGQIWNIN</sequence>
<dbReference type="AlphaFoldDB" id="A0A371ETQ8"/>
<gene>
    <name evidence="1" type="ORF">CR513_51510</name>
</gene>
<keyword evidence="2" id="KW-1185">Reference proteome</keyword>